<evidence type="ECO:0000256" key="5">
    <source>
        <dbReference type="ARBA" id="ARBA00023204"/>
    </source>
</evidence>
<evidence type="ECO:0000256" key="3">
    <source>
        <dbReference type="ARBA" id="ARBA00022763"/>
    </source>
</evidence>
<organism evidence="9 10">
    <name type="scientific">Amphilophus citrinellus</name>
    <name type="common">Midas cichlid</name>
    <name type="synonym">Cichlasoma citrinellum</name>
    <dbReference type="NCBI Taxonomy" id="61819"/>
    <lineage>
        <taxon>Eukaryota</taxon>
        <taxon>Metazoa</taxon>
        <taxon>Chordata</taxon>
        <taxon>Craniata</taxon>
        <taxon>Vertebrata</taxon>
        <taxon>Euteleostomi</taxon>
        <taxon>Actinopterygii</taxon>
        <taxon>Neopterygii</taxon>
        <taxon>Teleostei</taxon>
        <taxon>Neoteleostei</taxon>
        <taxon>Acanthomorphata</taxon>
        <taxon>Ovalentaria</taxon>
        <taxon>Cichlomorphae</taxon>
        <taxon>Cichliformes</taxon>
        <taxon>Cichlidae</taxon>
        <taxon>New World cichlids</taxon>
        <taxon>Cichlasomatinae</taxon>
        <taxon>Heroini</taxon>
        <taxon>Amphilophus</taxon>
    </lineage>
</organism>
<dbReference type="Pfam" id="PF09494">
    <property type="entry name" value="Slx4"/>
    <property type="match status" value="1"/>
</dbReference>
<keyword evidence="4" id="KW-0233">DNA recombination</keyword>
<keyword evidence="5" id="KW-0234">DNA repair</keyword>
<evidence type="ECO:0000256" key="1">
    <source>
        <dbReference type="ARBA" id="ARBA00004123"/>
    </source>
</evidence>
<reference evidence="9" key="1">
    <citation type="submission" date="2025-08" db="UniProtKB">
        <authorList>
            <consortium name="Ensembl"/>
        </authorList>
    </citation>
    <scope>IDENTIFICATION</scope>
</reference>
<evidence type="ECO:0000256" key="8">
    <source>
        <dbReference type="SAM" id="MobiDB-lite"/>
    </source>
</evidence>
<evidence type="ECO:0000256" key="4">
    <source>
        <dbReference type="ARBA" id="ARBA00023172"/>
    </source>
</evidence>
<dbReference type="PANTHER" id="PTHR21541:SF3">
    <property type="entry name" value="STRUCTURE-SPECIFIC ENDONUCLEASE SUBUNIT SLX4"/>
    <property type="match status" value="1"/>
</dbReference>
<name>A0A3Q0S7F3_AMPCI</name>
<dbReference type="InterPro" id="IPR018574">
    <property type="entry name" value="Structure-sp_endonuc_su_Slx4"/>
</dbReference>
<evidence type="ECO:0000256" key="2">
    <source>
        <dbReference type="ARBA" id="ARBA00006661"/>
    </source>
</evidence>
<feature type="compositionally biased region" description="Basic residues" evidence="8">
    <location>
        <begin position="248"/>
        <end position="263"/>
    </location>
</feature>
<dbReference type="GeneTree" id="ENSGT00390000014091"/>
<accession>A0A3Q0S7F3</accession>
<comment type="subcellular location">
    <subcellularLocation>
        <location evidence="1">Nucleus</location>
    </subcellularLocation>
</comment>
<sequence>MSPTPAWIAATAVSFQTHGGCMRKQSLPPYKRQHTLVPITPMPHYSDMDTPELKNKLNRFGVRPLPKRQMVLKLKEIHHYTHQLVSSDSEDEAPFTGGTAQMKAPASRPVSCAQTVRFREPRAPTDVSPVKHNRDEEAEPLSNSQDSNTSSTAAKLCILSDGDSDSDGGISASQAASRLQDRLRAVRSFILSDSKLYSQILQYKPLVLSQLQEQLKAAGIRLGAAKLADYLDSQCITFTTAKPGHSAPSRRRVKRTGKGGKSR</sequence>
<dbReference type="AlphaFoldDB" id="A0A3Q0S7F3"/>
<dbReference type="GO" id="GO:0006281">
    <property type="term" value="P:DNA repair"/>
    <property type="evidence" value="ECO:0007669"/>
    <property type="project" value="UniProtKB-KW"/>
</dbReference>
<evidence type="ECO:0000256" key="6">
    <source>
        <dbReference type="ARBA" id="ARBA00023242"/>
    </source>
</evidence>
<feature type="region of interest" description="Disordered" evidence="8">
    <location>
        <begin position="84"/>
        <end position="149"/>
    </location>
</feature>
<evidence type="ECO:0000313" key="10">
    <source>
        <dbReference type="Proteomes" id="UP000261340"/>
    </source>
</evidence>
<keyword evidence="10" id="KW-1185">Reference proteome</keyword>
<dbReference type="PANTHER" id="PTHR21541">
    <property type="entry name" value="BTB POZ DOMAIN CONTAINING 12"/>
    <property type="match status" value="1"/>
</dbReference>
<keyword evidence="6" id="KW-0539">Nucleus</keyword>
<feature type="region of interest" description="Disordered" evidence="8">
    <location>
        <begin position="241"/>
        <end position="263"/>
    </location>
</feature>
<proteinExistence type="inferred from homology"/>
<dbReference type="Ensembl" id="ENSACIT00000021238.1">
    <property type="protein sequence ID" value="ENSACIP00000020699.1"/>
    <property type="gene ID" value="ENSACIG00000016004.1"/>
</dbReference>
<dbReference type="CDD" id="cd22999">
    <property type="entry name" value="SAP_SLX4"/>
    <property type="match status" value="1"/>
</dbReference>
<evidence type="ECO:0000256" key="7">
    <source>
        <dbReference type="ARBA" id="ARBA00029496"/>
    </source>
</evidence>
<reference evidence="9" key="2">
    <citation type="submission" date="2025-09" db="UniProtKB">
        <authorList>
            <consortium name="Ensembl"/>
        </authorList>
    </citation>
    <scope>IDENTIFICATION</scope>
</reference>
<evidence type="ECO:0000313" key="9">
    <source>
        <dbReference type="Ensembl" id="ENSACIP00000020699.1"/>
    </source>
</evidence>
<protein>
    <recommendedName>
        <fullName evidence="7">Structure-specific endonuclease subunit SLX4</fullName>
    </recommendedName>
</protein>
<dbReference type="GO" id="GO:0006260">
    <property type="term" value="P:DNA replication"/>
    <property type="evidence" value="ECO:0007669"/>
    <property type="project" value="InterPro"/>
</dbReference>
<dbReference type="GO" id="GO:0000712">
    <property type="term" value="P:resolution of meiotic recombination intermediates"/>
    <property type="evidence" value="ECO:0007669"/>
    <property type="project" value="TreeGrafter"/>
</dbReference>
<dbReference type="Proteomes" id="UP000261340">
    <property type="component" value="Unplaced"/>
</dbReference>
<dbReference type="GO" id="GO:0033557">
    <property type="term" value="C:Slx1-Slx4 complex"/>
    <property type="evidence" value="ECO:0007669"/>
    <property type="project" value="InterPro"/>
</dbReference>
<comment type="similarity">
    <text evidence="2">Belongs to the SLX4 family.</text>
</comment>
<keyword evidence="3" id="KW-0227">DNA damage</keyword>